<protein>
    <submittedName>
        <fullName evidence="2">Uncharacterized protein</fullName>
    </submittedName>
</protein>
<dbReference type="EMBL" id="JAVDWE010000015">
    <property type="protein sequence ID" value="MDR7096624.1"/>
    <property type="molecule type" value="Genomic_DNA"/>
</dbReference>
<gene>
    <name evidence="2" type="ORF">J2X09_004381</name>
</gene>
<evidence type="ECO:0000313" key="3">
    <source>
        <dbReference type="Proteomes" id="UP001265550"/>
    </source>
</evidence>
<keyword evidence="3" id="KW-1185">Reference proteome</keyword>
<comment type="caution">
    <text evidence="2">The sequence shown here is derived from an EMBL/GenBank/DDBJ whole genome shotgun (WGS) entry which is preliminary data.</text>
</comment>
<keyword evidence="1" id="KW-0812">Transmembrane</keyword>
<name>A0ABU1VGM1_9BURK</name>
<dbReference type="RefSeq" id="WP_204735435.1">
    <property type="nucleotide sequence ID" value="NZ_JAVDWE010000015.1"/>
</dbReference>
<sequence length="65" mass="6754">MKEFFKLCIITVAGMAAIASLLHLGVALGNGQSPFDALIYLGVSAGALGVMGLLDTEKQIEKMSV</sequence>
<reference evidence="2 3" key="1">
    <citation type="submission" date="2023-07" db="EMBL/GenBank/DDBJ databases">
        <title>Sorghum-associated microbial communities from plants grown in Nebraska, USA.</title>
        <authorList>
            <person name="Schachtman D."/>
        </authorList>
    </citation>
    <scope>NUCLEOTIDE SEQUENCE [LARGE SCALE GENOMIC DNA]</scope>
    <source>
        <strain evidence="2 3">BE240</strain>
    </source>
</reference>
<evidence type="ECO:0000256" key="1">
    <source>
        <dbReference type="SAM" id="Phobius"/>
    </source>
</evidence>
<keyword evidence="1" id="KW-1133">Transmembrane helix</keyword>
<evidence type="ECO:0000313" key="2">
    <source>
        <dbReference type="EMBL" id="MDR7096624.1"/>
    </source>
</evidence>
<dbReference type="Proteomes" id="UP001265550">
    <property type="component" value="Unassembled WGS sequence"/>
</dbReference>
<feature type="transmembrane region" description="Helical" evidence="1">
    <location>
        <begin position="37"/>
        <end position="54"/>
    </location>
</feature>
<organism evidence="2 3">
    <name type="scientific">Hydrogenophaga laconesensis</name>
    <dbReference type="NCBI Taxonomy" id="1805971"/>
    <lineage>
        <taxon>Bacteria</taxon>
        <taxon>Pseudomonadati</taxon>
        <taxon>Pseudomonadota</taxon>
        <taxon>Betaproteobacteria</taxon>
        <taxon>Burkholderiales</taxon>
        <taxon>Comamonadaceae</taxon>
        <taxon>Hydrogenophaga</taxon>
    </lineage>
</organism>
<keyword evidence="1" id="KW-0472">Membrane</keyword>
<accession>A0ABU1VGM1</accession>
<proteinExistence type="predicted"/>